<reference evidence="8 9" key="1">
    <citation type="submission" date="2018-06" db="EMBL/GenBank/DDBJ databases">
        <title>Complete genome of Desulfovibrio indonesiensis P37SLT.</title>
        <authorList>
            <person name="Crispim J.S."/>
            <person name="Vidigal P.M.P."/>
            <person name="Silva L.C.F."/>
            <person name="Laguardia C.N."/>
            <person name="Araujo L.C."/>
            <person name="Dias R.S."/>
            <person name="Sousa M.P."/>
            <person name="Paula S.O."/>
            <person name="Silva C."/>
        </authorList>
    </citation>
    <scope>NUCLEOTIDE SEQUENCE [LARGE SCALE GENOMIC DNA]</scope>
    <source>
        <strain evidence="8 9">P37SLT</strain>
    </source>
</reference>
<proteinExistence type="inferred from homology"/>
<dbReference type="InterPro" id="IPR002771">
    <property type="entry name" value="Multi_antbiot-R_MarC"/>
</dbReference>
<dbReference type="Proteomes" id="UP000448292">
    <property type="component" value="Unassembled WGS sequence"/>
</dbReference>
<dbReference type="AlphaFoldDB" id="A0A7M3MGJ0"/>
<evidence type="ECO:0000256" key="2">
    <source>
        <dbReference type="ARBA" id="ARBA00009784"/>
    </source>
</evidence>
<comment type="subcellular location">
    <subcellularLocation>
        <location evidence="1 7">Cell membrane</location>
        <topology evidence="1 7">Multi-pass membrane protein</topology>
    </subcellularLocation>
</comment>
<protein>
    <recommendedName>
        <fullName evidence="7">UPF0056 membrane protein</fullName>
    </recommendedName>
</protein>
<gene>
    <name evidence="8" type="ORF">DPQ33_06730</name>
</gene>
<dbReference type="GO" id="GO:0005886">
    <property type="term" value="C:plasma membrane"/>
    <property type="evidence" value="ECO:0007669"/>
    <property type="project" value="UniProtKB-SubCell"/>
</dbReference>
<evidence type="ECO:0000256" key="4">
    <source>
        <dbReference type="ARBA" id="ARBA00022692"/>
    </source>
</evidence>
<evidence type="ECO:0000256" key="6">
    <source>
        <dbReference type="ARBA" id="ARBA00023136"/>
    </source>
</evidence>
<keyword evidence="4 7" id="KW-0812">Transmembrane</keyword>
<feature type="transmembrane region" description="Helical" evidence="7">
    <location>
        <begin position="109"/>
        <end position="131"/>
    </location>
</feature>
<keyword evidence="5 7" id="KW-1133">Transmembrane helix</keyword>
<dbReference type="RefSeq" id="WP_144302440.1">
    <property type="nucleotide sequence ID" value="NZ_QMIE01000004.1"/>
</dbReference>
<dbReference type="OrthoDB" id="21094at2"/>
<keyword evidence="6 7" id="KW-0472">Membrane</keyword>
<dbReference type="NCBIfam" id="TIGR00427">
    <property type="entry name" value="NAAT family transporter"/>
    <property type="match status" value="1"/>
</dbReference>
<keyword evidence="9" id="KW-1185">Reference proteome</keyword>
<evidence type="ECO:0000256" key="1">
    <source>
        <dbReference type="ARBA" id="ARBA00004651"/>
    </source>
</evidence>
<name>A0A7M3MGJ0_9BACT</name>
<evidence type="ECO:0000256" key="5">
    <source>
        <dbReference type="ARBA" id="ARBA00022989"/>
    </source>
</evidence>
<comment type="caution">
    <text evidence="8">The sequence shown here is derived from an EMBL/GenBank/DDBJ whole genome shotgun (WGS) entry which is preliminary data.</text>
</comment>
<organism evidence="8 9">
    <name type="scientific">Oceanidesulfovibrio indonesiensis</name>
    <dbReference type="NCBI Taxonomy" id="54767"/>
    <lineage>
        <taxon>Bacteria</taxon>
        <taxon>Pseudomonadati</taxon>
        <taxon>Thermodesulfobacteriota</taxon>
        <taxon>Desulfovibrionia</taxon>
        <taxon>Desulfovibrionales</taxon>
        <taxon>Desulfovibrionaceae</taxon>
        <taxon>Oceanidesulfovibrio</taxon>
    </lineage>
</organism>
<evidence type="ECO:0000313" key="8">
    <source>
        <dbReference type="EMBL" id="TVM18433.1"/>
    </source>
</evidence>
<keyword evidence="3" id="KW-1003">Cell membrane</keyword>
<feature type="transmembrane region" description="Helical" evidence="7">
    <location>
        <begin position="44"/>
        <end position="62"/>
    </location>
</feature>
<feature type="transmembrane region" description="Helical" evidence="7">
    <location>
        <begin position="68"/>
        <end position="88"/>
    </location>
</feature>
<dbReference type="Pfam" id="PF01914">
    <property type="entry name" value="MarC"/>
    <property type="match status" value="1"/>
</dbReference>
<sequence length="200" mass="21850">MPEGLIALFEIAAPLFLIMDPIGNGPMALALVKRFPPRTQQKIILRELLFALVITVFFAFLGDKLLGFLNIEASTLRVAGGVILFIISMRMVFPPAEQEAVDPAASDPFIVPIAVPFIAGPSLLAAVMLYAHRDESMWTVMGGLSLAWLATATIMLLMPQLSRVLGNRGMRAAERLMGLILILLSVQMLEDGIRMFVESL</sequence>
<evidence type="ECO:0000313" key="9">
    <source>
        <dbReference type="Proteomes" id="UP000448292"/>
    </source>
</evidence>
<feature type="transmembrane region" description="Helical" evidence="7">
    <location>
        <begin position="137"/>
        <end position="158"/>
    </location>
</feature>
<feature type="transmembrane region" description="Helical" evidence="7">
    <location>
        <begin position="6"/>
        <end position="32"/>
    </location>
</feature>
<evidence type="ECO:0000256" key="7">
    <source>
        <dbReference type="RuleBase" id="RU362048"/>
    </source>
</evidence>
<comment type="similarity">
    <text evidence="2 7">Belongs to the UPF0056 (MarC) family.</text>
</comment>
<dbReference type="PANTHER" id="PTHR33508:SF10">
    <property type="entry name" value="UPF0056 INNER MEMBRANE PROTEIN YHGN"/>
    <property type="match status" value="1"/>
</dbReference>
<comment type="caution">
    <text evidence="7">Lacks conserved residue(s) required for the propagation of feature annotation.</text>
</comment>
<evidence type="ECO:0000256" key="3">
    <source>
        <dbReference type="ARBA" id="ARBA00022475"/>
    </source>
</evidence>
<accession>A0A7M3MGJ0</accession>
<dbReference type="PANTHER" id="PTHR33508">
    <property type="entry name" value="UPF0056 MEMBRANE PROTEIN YHCE"/>
    <property type="match status" value="1"/>
</dbReference>
<dbReference type="EMBL" id="QMIE01000004">
    <property type="protein sequence ID" value="TVM18433.1"/>
    <property type="molecule type" value="Genomic_DNA"/>
</dbReference>